<dbReference type="InterPro" id="IPR037066">
    <property type="entry name" value="Plug_dom_sf"/>
</dbReference>
<comment type="similarity">
    <text evidence="4">Belongs to the TonB-dependent receptor family.</text>
</comment>
<evidence type="ECO:0000256" key="2">
    <source>
        <dbReference type="ARBA" id="ARBA00023136"/>
    </source>
</evidence>
<comment type="caution">
    <text evidence="7">The sequence shown here is derived from an EMBL/GenBank/DDBJ whole genome shotgun (WGS) entry which is preliminary data.</text>
</comment>
<evidence type="ECO:0000256" key="3">
    <source>
        <dbReference type="ARBA" id="ARBA00023237"/>
    </source>
</evidence>
<feature type="domain" description="TonB-dependent receptor plug" evidence="6">
    <location>
        <begin position="234"/>
        <end position="329"/>
    </location>
</feature>
<dbReference type="RefSeq" id="WP_211352062.1">
    <property type="nucleotide sequence ID" value="NZ_SODV01000001.1"/>
</dbReference>
<dbReference type="Pfam" id="PF07715">
    <property type="entry name" value="Plug"/>
    <property type="match status" value="1"/>
</dbReference>
<keyword evidence="3" id="KW-0998">Cell outer membrane</keyword>
<dbReference type="Gene3D" id="2.60.40.1120">
    <property type="entry name" value="Carboxypeptidase-like, regulatory domain"/>
    <property type="match status" value="1"/>
</dbReference>
<accession>A0A4R8DSC0</accession>
<protein>
    <submittedName>
        <fullName evidence="7">TonB-dependent receptor</fullName>
    </submittedName>
</protein>
<dbReference type="InterPro" id="IPR036942">
    <property type="entry name" value="Beta-barrel_TonB_sf"/>
</dbReference>
<name>A0A4R8DSC0_9BACT</name>
<dbReference type="GO" id="GO:0009279">
    <property type="term" value="C:cell outer membrane"/>
    <property type="evidence" value="ECO:0007669"/>
    <property type="project" value="UniProtKB-SubCell"/>
</dbReference>
<evidence type="ECO:0000259" key="5">
    <source>
        <dbReference type="Pfam" id="PF00593"/>
    </source>
</evidence>
<dbReference type="AlphaFoldDB" id="A0A4R8DSC0"/>
<keyword evidence="8" id="KW-1185">Reference proteome</keyword>
<dbReference type="PANTHER" id="PTHR40980:SF4">
    <property type="entry name" value="TONB-DEPENDENT RECEPTOR-LIKE BETA-BARREL DOMAIN-CONTAINING PROTEIN"/>
    <property type="match status" value="1"/>
</dbReference>
<organism evidence="7 8">
    <name type="scientific">Dinghuibacter silviterrae</name>
    <dbReference type="NCBI Taxonomy" id="1539049"/>
    <lineage>
        <taxon>Bacteria</taxon>
        <taxon>Pseudomonadati</taxon>
        <taxon>Bacteroidota</taxon>
        <taxon>Chitinophagia</taxon>
        <taxon>Chitinophagales</taxon>
        <taxon>Chitinophagaceae</taxon>
        <taxon>Dinghuibacter</taxon>
    </lineage>
</organism>
<reference evidence="7 8" key="1">
    <citation type="submission" date="2019-03" db="EMBL/GenBank/DDBJ databases">
        <title>Genomic Encyclopedia of Type Strains, Phase IV (KMG-IV): sequencing the most valuable type-strain genomes for metagenomic binning, comparative biology and taxonomic classification.</title>
        <authorList>
            <person name="Goeker M."/>
        </authorList>
    </citation>
    <scope>NUCLEOTIDE SEQUENCE [LARGE SCALE GENOMIC DNA]</scope>
    <source>
        <strain evidence="7 8">DSM 100059</strain>
    </source>
</reference>
<evidence type="ECO:0000256" key="4">
    <source>
        <dbReference type="RuleBase" id="RU003357"/>
    </source>
</evidence>
<dbReference type="InterPro" id="IPR000531">
    <property type="entry name" value="Beta-barrel_TonB"/>
</dbReference>
<comment type="subcellular location">
    <subcellularLocation>
        <location evidence="1 4">Cell outer membrane</location>
    </subcellularLocation>
</comment>
<dbReference type="InterPro" id="IPR012910">
    <property type="entry name" value="Plug_dom"/>
</dbReference>
<proteinExistence type="inferred from homology"/>
<dbReference type="SUPFAM" id="SSF49464">
    <property type="entry name" value="Carboxypeptidase regulatory domain-like"/>
    <property type="match status" value="1"/>
</dbReference>
<dbReference type="SUPFAM" id="SSF56935">
    <property type="entry name" value="Porins"/>
    <property type="match status" value="1"/>
</dbReference>
<feature type="domain" description="TonB-dependent receptor-like beta-barrel" evidence="5">
    <location>
        <begin position="648"/>
        <end position="1075"/>
    </location>
</feature>
<keyword evidence="7" id="KW-0675">Receptor</keyword>
<dbReference type="Pfam" id="PF13715">
    <property type="entry name" value="CarbopepD_reg_2"/>
    <property type="match status" value="1"/>
</dbReference>
<dbReference type="Gene3D" id="2.170.130.10">
    <property type="entry name" value="TonB-dependent receptor, plug domain"/>
    <property type="match status" value="1"/>
</dbReference>
<gene>
    <name evidence="7" type="ORF">EDB95_1784</name>
</gene>
<keyword evidence="2 4" id="KW-0472">Membrane</keyword>
<dbReference type="Proteomes" id="UP000294498">
    <property type="component" value="Unassembled WGS sequence"/>
</dbReference>
<sequence length="1160" mass="128390">MLFTRQMAAGIRMPMRSMLICLVLLSFGRWGYAQNNKFPSLTDKVTFSAKTSDAATLVEALQKQTTYSFYMDKAALSGVSLHDLHFQNVSLGRVLQYLQEYCGLSFMLNGKTIAVSRDPDFKPTRHAHQVTGRVVDSKTGAPISGVDIQEDGSRSGAVTDANGRFSLYVSDSSSVVTFSSVGYDARSVHAEDAAALEVRLVQDSKSLGTITVQAYRKVNTEAALLSERQHASIVMDGISAQNIEKTASITTTQALQRVSGVTITDDKYVAVRGLGDRSVIAEMNGVRMSSADPDRSSIPLDLIPANLLDNIEVYKTYTPDHPADASGGIVELKTKSIPDKQVLDVTVETGWNSNIGIGGQVNSYYNSNMGFLGQKIGSHDLHQDFLNLSTQYPGGLPQIQNMIAGASNSTAALQEVTRINNIMQGEFDPVLTTQYKKAALNGIYSVTYGNTFRIFHGHQLGVIAGASYYHRTTDIDGGTLNQYSLYQGILTGNPAIDNNSPRMIPNYITPNTLVLGKYVGQKEYTGTESLNYGFLGGLAYRFNQRNQVSFQYLGSQGGETQASYLTGQYDYTYNLSGPVYNTAYSLKQTFRTLNTYNFQGEHKIGKGEFAPRLSYNLATSRATENDPDYRFVNLIDYRPVGGSYYGTPPTVPGQGGGYAATPDIYSLLSGYVDGYGPYGKIQVDPNGRRYRNMTETNYNHKVDLTVPFPLGGLTQVFKAGFNYLHRDRNFTEHVLSLPGSNFSSEGAYPLYLVNGNLNELVGSKIVGIQQLTSPTGEGAPLVGGFLYNSQKSPNNYQGFYETNAFYGMLDLKLQKNLRLTGGVRFEKTNIQSAVDTSNVYISPSLKNGSVNLVYVNPNSGYKTNYKPYYSANLTYTLSEKMNFRLAYSTTLARPEIRELTNVYEYDPYQQALVVGNPDLTNQETTNYDFRWEWFPKSGEVLSASAFYKQINHQLEKVFILNSAGLSATYPEFPAVEFQNDPNTGYVEGIELEVVKDLGKVWKPLTHFFLGSNVMFANSEVVKNPQRLNADRIMDRNSPSKSPLFEQAPYSVNAYINYANPHTGTDVTVTFNEVGERLIQVNLDGTPDLYSRPAPILDIVFSQMITKRLQFKGYAKNALNPSLNEVYANPGNGGKYYGHTYIRRSYQKGSEIMLGLTYHLF</sequence>
<evidence type="ECO:0000313" key="7">
    <source>
        <dbReference type="EMBL" id="TDX00756.1"/>
    </source>
</evidence>
<evidence type="ECO:0000313" key="8">
    <source>
        <dbReference type="Proteomes" id="UP000294498"/>
    </source>
</evidence>
<evidence type="ECO:0000259" key="6">
    <source>
        <dbReference type="Pfam" id="PF07715"/>
    </source>
</evidence>
<dbReference type="Pfam" id="PF00593">
    <property type="entry name" value="TonB_dep_Rec_b-barrel"/>
    <property type="match status" value="1"/>
</dbReference>
<evidence type="ECO:0000256" key="1">
    <source>
        <dbReference type="ARBA" id="ARBA00004442"/>
    </source>
</evidence>
<dbReference type="EMBL" id="SODV01000001">
    <property type="protein sequence ID" value="TDX00756.1"/>
    <property type="molecule type" value="Genomic_DNA"/>
</dbReference>
<dbReference type="PANTHER" id="PTHR40980">
    <property type="entry name" value="PLUG DOMAIN-CONTAINING PROTEIN"/>
    <property type="match status" value="1"/>
</dbReference>
<keyword evidence="4" id="KW-0798">TonB box</keyword>
<dbReference type="Gene3D" id="2.40.170.20">
    <property type="entry name" value="TonB-dependent receptor, beta-barrel domain"/>
    <property type="match status" value="1"/>
</dbReference>
<dbReference type="InterPro" id="IPR008969">
    <property type="entry name" value="CarboxyPept-like_regulatory"/>
</dbReference>